<dbReference type="EMBL" id="VOLQ01000023">
    <property type="protein sequence ID" value="TWX65446.1"/>
    <property type="molecule type" value="Genomic_DNA"/>
</dbReference>
<organism evidence="3 5">
    <name type="scientific">Colwellia hornerae</name>
    <dbReference type="NCBI Taxonomy" id="89402"/>
    <lineage>
        <taxon>Bacteria</taxon>
        <taxon>Pseudomonadati</taxon>
        <taxon>Pseudomonadota</taxon>
        <taxon>Gammaproteobacteria</taxon>
        <taxon>Alteromonadales</taxon>
        <taxon>Colwelliaceae</taxon>
        <taxon>Colwellia</taxon>
    </lineage>
</organism>
<evidence type="ECO:0000256" key="1">
    <source>
        <dbReference type="SAM" id="Coils"/>
    </source>
</evidence>
<dbReference type="Proteomes" id="UP000321525">
    <property type="component" value="Unassembled WGS sequence"/>
</dbReference>
<keyword evidence="1" id="KW-0175">Coiled coil</keyword>
<dbReference type="AlphaFoldDB" id="A0A5C6Q913"/>
<proteinExistence type="predicted"/>
<evidence type="ECO:0000313" key="4">
    <source>
        <dbReference type="Proteomes" id="UP000321525"/>
    </source>
</evidence>
<dbReference type="OrthoDB" id="6402199at2"/>
<evidence type="ECO:0000313" key="5">
    <source>
        <dbReference type="Proteomes" id="UP000321917"/>
    </source>
</evidence>
<evidence type="ECO:0000313" key="2">
    <source>
        <dbReference type="EMBL" id="TWX59321.1"/>
    </source>
</evidence>
<name>A0A5C6Q913_9GAMM</name>
<evidence type="ECO:0000313" key="3">
    <source>
        <dbReference type="EMBL" id="TWX65446.1"/>
    </source>
</evidence>
<feature type="coiled-coil region" evidence="1">
    <location>
        <begin position="98"/>
        <end position="132"/>
    </location>
</feature>
<reference evidence="3 5" key="1">
    <citation type="submission" date="2019-07" db="EMBL/GenBank/DDBJ databases">
        <title>Genomes of sea-ice associated Colwellia species.</title>
        <authorList>
            <person name="Bowman J.P."/>
        </authorList>
    </citation>
    <scope>NUCLEOTIDE SEQUENCE [LARGE SCALE GENOMIC DNA]</scope>
    <source>
        <strain evidence="2 4">ACAM 607</strain>
        <strain evidence="3 5">IC036</strain>
    </source>
</reference>
<sequence length="160" mass="18164">MSKTVKGKRNVAKAIGDERANAIEKWLASTPEIPLYQGRANQAAIGRKFSITKSTWGSNPRLEVLWERLKTMVDQQVSDSGTPVNVSAEQPEEVRKLLKQKDLLIDWLRRELARAESKIEYMEQDKAAEELLILTGRFIRHDTLKQNSESDPTPGFEGRS</sequence>
<dbReference type="EMBL" id="VOLR01000012">
    <property type="protein sequence ID" value="TWX59321.1"/>
    <property type="molecule type" value="Genomic_DNA"/>
</dbReference>
<accession>A0A5C6Q913</accession>
<dbReference type="Proteomes" id="UP000321917">
    <property type="component" value="Unassembled WGS sequence"/>
</dbReference>
<gene>
    <name evidence="2" type="ORF">ESZ26_10160</name>
    <name evidence="3" type="ORF">ESZ27_12250</name>
</gene>
<protein>
    <submittedName>
        <fullName evidence="3">Uncharacterized protein</fullName>
    </submittedName>
</protein>
<comment type="caution">
    <text evidence="3">The sequence shown here is derived from an EMBL/GenBank/DDBJ whole genome shotgun (WGS) entry which is preliminary data.</text>
</comment>
<dbReference type="RefSeq" id="WP_146799516.1">
    <property type="nucleotide sequence ID" value="NZ_VOLP01000012.1"/>
</dbReference>
<keyword evidence="4" id="KW-1185">Reference proteome</keyword>